<dbReference type="PROSITE" id="PS50921">
    <property type="entry name" value="ANTAR"/>
    <property type="match status" value="1"/>
</dbReference>
<dbReference type="NCBIfam" id="TIGR00229">
    <property type="entry name" value="sensory_box"/>
    <property type="match status" value="1"/>
</dbReference>
<dbReference type="Proteomes" id="UP000028870">
    <property type="component" value="Unassembled WGS sequence"/>
</dbReference>
<dbReference type="GO" id="GO:0003723">
    <property type="term" value="F:RNA binding"/>
    <property type="evidence" value="ECO:0007669"/>
    <property type="project" value="InterPro"/>
</dbReference>
<dbReference type="RefSeq" id="WP_036404360.1">
    <property type="nucleotide sequence ID" value="NZ_CCBB010000003.1"/>
</dbReference>
<dbReference type="Pfam" id="PF08447">
    <property type="entry name" value="PAS_3"/>
    <property type="match status" value="1"/>
</dbReference>
<proteinExistence type="predicted"/>
<organism evidence="3 4">
    <name type="scientific">Mycolicibacterium cosmeticum</name>
    <dbReference type="NCBI Taxonomy" id="258533"/>
    <lineage>
        <taxon>Bacteria</taxon>
        <taxon>Bacillati</taxon>
        <taxon>Actinomycetota</taxon>
        <taxon>Actinomycetes</taxon>
        <taxon>Mycobacteriales</taxon>
        <taxon>Mycobacteriaceae</taxon>
        <taxon>Mycolicibacterium</taxon>
    </lineage>
</organism>
<dbReference type="InterPro" id="IPR013655">
    <property type="entry name" value="PAS_fold_3"/>
</dbReference>
<dbReference type="InterPro" id="IPR035965">
    <property type="entry name" value="PAS-like_dom_sf"/>
</dbReference>
<dbReference type="InterPro" id="IPR036388">
    <property type="entry name" value="WH-like_DNA-bd_sf"/>
</dbReference>
<dbReference type="SUPFAM" id="SSF55785">
    <property type="entry name" value="PYP-like sensor domain (PAS domain)"/>
    <property type="match status" value="1"/>
</dbReference>
<dbReference type="AlphaFoldDB" id="W9BLU7"/>
<evidence type="ECO:0000313" key="4">
    <source>
        <dbReference type="Proteomes" id="UP000028870"/>
    </source>
</evidence>
<dbReference type="STRING" id="258533.BN977_05101"/>
<dbReference type="EMBL" id="CCBB010000003">
    <property type="protein sequence ID" value="CDO10270.1"/>
    <property type="molecule type" value="Genomic_DNA"/>
</dbReference>
<dbReference type="Gene3D" id="1.10.10.10">
    <property type="entry name" value="Winged helix-like DNA-binding domain superfamily/Winged helix DNA-binding domain"/>
    <property type="match status" value="1"/>
</dbReference>
<evidence type="ECO:0000313" key="3">
    <source>
        <dbReference type="EMBL" id="CDO10270.1"/>
    </source>
</evidence>
<dbReference type="Pfam" id="PF03861">
    <property type="entry name" value="ANTAR"/>
    <property type="match status" value="1"/>
</dbReference>
<keyword evidence="4" id="KW-1185">Reference proteome</keyword>
<dbReference type="SMART" id="SM01012">
    <property type="entry name" value="ANTAR"/>
    <property type="match status" value="1"/>
</dbReference>
<feature type="domain" description="PAS" evidence="1">
    <location>
        <begin position="31"/>
        <end position="72"/>
    </location>
</feature>
<sequence>MVGPVDKAVVGGPVQRIGGFEYCYDTDTWTWSDAVAEMHGYAAGQVMPTTALVLSHKHPDDVERVKTRLQRSSAPFASRHRIVTTTGAVRTVVVVGEALRRAGRVVGTRGFYVDVTNALNHDVQESISDSLDGILVDRAAIEQVKGMLMVAYDIDADAAFEILRWRSQELNVKISALARHLAKELPRRLTVDAGRRASVDHLLMRPF</sequence>
<evidence type="ECO:0000259" key="2">
    <source>
        <dbReference type="PROSITE" id="PS50921"/>
    </source>
</evidence>
<dbReference type="InterPro" id="IPR005561">
    <property type="entry name" value="ANTAR"/>
</dbReference>
<dbReference type="eggNOG" id="COG3707">
    <property type="taxonomic scope" value="Bacteria"/>
</dbReference>
<name>W9BLU7_MYCCO</name>
<reference evidence="3" key="1">
    <citation type="submission" date="2014-03" db="EMBL/GenBank/DDBJ databases">
        <title>Draft Genome Sequence of Mycobacterium cosmeticum DSM 44829.</title>
        <authorList>
            <person name="Croce O."/>
            <person name="Robert C."/>
            <person name="Raoult D."/>
            <person name="Drancourt M."/>
        </authorList>
    </citation>
    <scope>NUCLEOTIDE SEQUENCE [LARGE SCALE GENOMIC DNA]</scope>
    <source>
        <strain evidence="3">DSM 44829</strain>
    </source>
</reference>
<reference evidence="3" key="2">
    <citation type="submission" date="2014-03" db="EMBL/GenBank/DDBJ databases">
        <authorList>
            <person name="Urmite Genomes"/>
        </authorList>
    </citation>
    <scope>NUCLEOTIDE SEQUENCE</scope>
    <source>
        <strain evidence="3">DSM 44829</strain>
    </source>
</reference>
<protein>
    <submittedName>
        <fullName evidence="3">RNA-binding protein with PAS domain protein</fullName>
    </submittedName>
</protein>
<evidence type="ECO:0000259" key="1">
    <source>
        <dbReference type="PROSITE" id="PS50112"/>
    </source>
</evidence>
<gene>
    <name evidence="3" type="ORF">BN977_05101</name>
</gene>
<accession>W9BLU7</accession>
<dbReference type="PROSITE" id="PS50112">
    <property type="entry name" value="PAS"/>
    <property type="match status" value="1"/>
</dbReference>
<dbReference type="Gene3D" id="3.30.450.20">
    <property type="entry name" value="PAS domain"/>
    <property type="match status" value="1"/>
</dbReference>
<feature type="domain" description="ANTAR" evidence="2">
    <location>
        <begin position="121"/>
        <end position="182"/>
    </location>
</feature>
<dbReference type="InterPro" id="IPR000014">
    <property type="entry name" value="PAS"/>
</dbReference>
<comment type="caution">
    <text evidence="3">The sequence shown here is derived from an EMBL/GenBank/DDBJ whole genome shotgun (WGS) entry which is preliminary data.</text>
</comment>